<name>A0A0F9K2W0_9ZZZZ</name>
<dbReference type="AlphaFoldDB" id="A0A0F9K2W0"/>
<gene>
    <name evidence="1" type="ORF">LCGC14_1752520</name>
</gene>
<sequence length="66" mass="7489">MRYFVSYFHKSDTEWGFGTLFVTMNSPISTVEHIRKIGLGADDGENVVLSFIEVPDLPTEEDSHPE</sequence>
<proteinExistence type="predicted"/>
<reference evidence="1" key="1">
    <citation type="journal article" date="2015" name="Nature">
        <title>Complex archaea that bridge the gap between prokaryotes and eukaryotes.</title>
        <authorList>
            <person name="Spang A."/>
            <person name="Saw J.H."/>
            <person name="Jorgensen S.L."/>
            <person name="Zaremba-Niedzwiedzka K."/>
            <person name="Martijn J."/>
            <person name="Lind A.E."/>
            <person name="van Eijk R."/>
            <person name="Schleper C."/>
            <person name="Guy L."/>
            <person name="Ettema T.J."/>
        </authorList>
    </citation>
    <scope>NUCLEOTIDE SEQUENCE</scope>
</reference>
<organism evidence="1">
    <name type="scientific">marine sediment metagenome</name>
    <dbReference type="NCBI Taxonomy" id="412755"/>
    <lineage>
        <taxon>unclassified sequences</taxon>
        <taxon>metagenomes</taxon>
        <taxon>ecological metagenomes</taxon>
    </lineage>
</organism>
<accession>A0A0F9K2W0</accession>
<evidence type="ECO:0000313" key="1">
    <source>
        <dbReference type="EMBL" id="KKM05598.1"/>
    </source>
</evidence>
<protein>
    <submittedName>
        <fullName evidence="1">Uncharacterized protein</fullName>
    </submittedName>
</protein>
<dbReference type="EMBL" id="LAZR01016182">
    <property type="protein sequence ID" value="KKM05598.1"/>
    <property type="molecule type" value="Genomic_DNA"/>
</dbReference>
<comment type="caution">
    <text evidence="1">The sequence shown here is derived from an EMBL/GenBank/DDBJ whole genome shotgun (WGS) entry which is preliminary data.</text>
</comment>